<reference evidence="1" key="1">
    <citation type="journal article" date="2020" name="Nature">
        <title>Giant virus diversity and host interactions through global metagenomics.</title>
        <authorList>
            <person name="Schulz F."/>
            <person name="Roux S."/>
            <person name="Paez-Espino D."/>
            <person name="Jungbluth S."/>
            <person name="Walsh D.A."/>
            <person name="Denef V.J."/>
            <person name="McMahon K.D."/>
            <person name="Konstantinidis K.T."/>
            <person name="Eloe-Fadrosh E.A."/>
            <person name="Kyrpides N.C."/>
            <person name="Woyke T."/>
        </authorList>
    </citation>
    <scope>NUCLEOTIDE SEQUENCE</scope>
    <source>
        <strain evidence="1">GVMAG-S-3300011013-78</strain>
    </source>
</reference>
<evidence type="ECO:0000313" key="1">
    <source>
        <dbReference type="EMBL" id="QHU16351.1"/>
    </source>
</evidence>
<sequence length="325" mass="37616">MNISEYLSYFLIITAAGALYSKYKEKTDLQCKLQNNNLIQNFLLNNNELGTNTKPILWIHTSHYTNARYWPSFFSRNTTEINQPYIILCIENIINQCSNDFNVVLIDDKSFTKLIPGWSIEVENLPDPIRCHTRQLAIMKLLYYYGGLICPNSFVPLKSLKNLYEQNIKVHDCFVGEFVDRNSTSALVNFFPNPRLVGCKKNSSSLRKIVQYLELLNSKDYTNESDFLGQLSRYLYKLCNENEMTSVDGSLLGIKDTDNNPILINDLLGNSYLKLNDKCVGIYIPADEILKRTHYQWFARLSREQILEGNMIISKYFILSLQNNS</sequence>
<proteinExistence type="predicted"/>
<dbReference type="EMBL" id="MN740880">
    <property type="protein sequence ID" value="QHU16351.1"/>
    <property type="molecule type" value="Genomic_DNA"/>
</dbReference>
<organism evidence="1">
    <name type="scientific">viral metagenome</name>
    <dbReference type="NCBI Taxonomy" id="1070528"/>
    <lineage>
        <taxon>unclassified sequences</taxon>
        <taxon>metagenomes</taxon>
        <taxon>organismal metagenomes</taxon>
    </lineage>
</organism>
<protein>
    <submittedName>
        <fullName evidence="1">Uncharacterized protein</fullName>
    </submittedName>
</protein>
<dbReference type="AlphaFoldDB" id="A0A6C0KGM8"/>
<name>A0A6C0KGM8_9ZZZZ</name>
<accession>A0A6C0KGM8</accession>